<protein>
    <submittedName>
        <fullName evidence="1">Uncharacterized protein</fullName>
    </submittedName>
</protein>
<dbReference type="PROSITE" id="PS51257">
    <property type="entry name" value="PROKAR_LIPOPROTEIN"/>
    <property type="match status" value="1"/>
</dbReference>
<dbReference type="GO" id="GO:0006508">
    <property type="term" value="P:proteolysis"/>
    <property type="evidence" value="ECO:0007669"/>
    <property type="project" value="InterPro"/>
</dbReference>
<proteinExistence type="predicted"/>
<accession>A0A3D2LUH6</accession>
<organism evidence="1 2">
    <name type="scientific">Bacteroides ovatus</name>
    <dbReference type="NCBI Taxonomy" id="28116"/>
    <lineage>
        <taxon>Bacteria</taxon>
        <taxon>Pseudomonadati</taxon>
        <taxon>Bacteroidota</taxon>
        <taxon>Bacteroidia</taxon>
        <taxon>Bacteroidales</taxon>
        <taxon>Bacteroidaceae</taxon>
        <taxon>Bacteroides</taxon>
    </lineage>
</organism>
<evidence type="ECO:0000313" key="2">
    <source>
        <dbReference type="Proteomes" id="UP000318823"/>
    </source>
</evidence>
<dbReference type="Proteomes" id="UP000318823">
    <property type="component" value="Chromosome"/>
</dbReference>
<dbReference type="EMBL" id="CP041395">
    <property type="protein sequence ID" value="QDM10912.1"/>
    <property type="molecule type" value="Genomic_DNA"/>
</dbReference>
<dbReference type="InterPro" id="IPR038765">
    <property type="entry name" value="Papain-like_cys_pep_sf"/>
</dbReference>
<dbReference type="InterPro" id="IPR044934">
    <property type="entry name" value="Streptopain_sf"/>
</dbReference>
<gene>
    <name evidence="1" type="ORF">DYI28_20640</name>
</gene>
<sequence length="522" mass="59097">MLNRHNMLNNRYLIYLFIISFLFSSCTDSNIANKFDNEKAENDQIVLTPEEFASIAYDNPQELTIEEISNIVANFQNNIEVGDKIATRNSETTKISIRKKYYVAEENNIIKNIADTRSTTSKGPTVPIFEVELSNNEGNKSLAVICGDERVPEVLYYVDNYTSHSEIATEARYLLELSKKNVFLDIQQIECMRSTKRDSTLHKIAQQLNIPQKNVSYSDFKDRIITTDEISTRNNNPGNQSGGVSRPQSNVVGFVNPLSKVSWTQNDPYNYGRPIMMIYDGYGGEREGHLAVGCANVAIGILFSIVKPDMYLANSQKVDWDYATSVEFIKFTQGYPEASSPEDLVNMITGLFAQIATATDSHPSYEEKDLLDVNTGKTYKKSVITQTETPTINTINYLKSMVNFYGNQNNKFNGNLAKQSLFERKPVFLCGPGHIVDDNGKILGNGGGHAWLIDGVVITKRQHQAGYDHYWSVNMGWGKRSRVYFRTSNDLQDCDVVFPDDDNNNIAYYTQEMTMLYNITRK</sequence>
<dbReference type="SUPFAM" id="SSF54001">
    <property type="entry name" value="Cysteine proteinases"/>
    <property type="match status" value="1"/>
</dbReference>
<evidence type="ECO:0000313" key="1">
    <source>
        <dbReference type="EMBL" id="QDM10912.1"/>
    </source>
</evidence>
<dbReference type="GO" id="GO:0008234">
    <property type="term" value="F:cysteine-type peptidase activity"/>
    <property type="evidence" value="ECO:0007669"/>
    <property type="project" value="InterPro"/>
</dbReference>
<name>A0A3D2LUH6_BACOV</name>
<dbReference type="AlphaFoldDB" id="A0A3D2LUH6"/>
<dbReference type="Gene3D" id="3.90.70.50">
    <property type="entry name" value="Peptidase C10, streptopain"/>
    <property type="match status" value="1"/>
</dbReference>
<reference evidence="2" key="1">
    <citation type="journal article" date="2018" name="J. Anim. Genet.">
        <title>Acquired interbacterial defense systems protect against interspecies antagonism in the human gut microbiome.</title>
        <authorList>
            <person name="Ross B.D."/>
            <person name="Verster A.J."/>
            <person name="Radey M.C."/>
            <person name="Schmidtke D.T."/>
            <person name="Pope C.E."/>
            <person name="Hoffman L.R."/>
            <person name="Hajjar A."/>
            <person name="Peterson S.B."/>
            <person name="Borenstein E."/>
            <person name="Mougous J."/>
        </authorList>
    </citation>
    <scope>NUCLEOTIDE SEQUENCE [LARGE SCALE GENOMIC DNA]</scope>
    <source>
        <strain evidence="2">3725 D1 iv</strain>
    </source>
</reference>